<dbReference type="RefSeq" id="WP_070236145.1">
    <property type="nucleotide sequence ID" value="NZ_CP017478.1"/>
</dbReference>
<accession>A0A1D8P607</accession>
<protein>
    <submittedName>
        <fullName evidence="7">Hydroxyglutarate oxidase</fullName>
    </submittedName>
</protein>
<dbReference type="NCBIfam" id="NF008726">
    <property type="entry name" value="PRK11728.1"/>
    <property type="match status" value="1"/>
</dbReference>
<name>A0A1D8P607_9FLAO</name>
<organism evidence="7 8">
    <name type="scientific">Urechidicola croceus</name>
    <dbReference type="NCBI Taxonomy" id="1850246"/>
    <lineage>
        <taxon>Bacteria</taxon>
        <taxon>Pseudomonadati</taxon>
        <taxon>Bacteroidota</taxon>
        <taxon>Flavobacteriia</taxon>
        <taxon>Flavobacteriales</taxon>
        <taxon>Flavobacteriaceae</taxon>
        <taxon>Urechidicola</taxon>
    </lineage>
</organism>
<dbReference type="EMBL" id="CP017478">
    <property type="protein sequence ID" value="AOW20006.1"/>
    <property type="molecule type" value="Genomic_DNA"/>
</dbReference>
<dbReference type="SUPFAM" id="SSF51905">
    <property type="entry name" value="FAD/NAD(P)-binding domain"/>
    <property type="match status" value="1"/>
</dbReference>
<reference evidence="7 8" key="1">
    <citation type="submission" date="2016-10" db="EMBL/GenBank/DDBJ databases">
        <title>Lutibacter sp. LPB0138, isolated from marine gastropod.</title>
        <authorList>
            <person name="Kim E."/>
            <person name="Yi H."/>
        </authorList>
    </citation>
    <scope>NUCLEOTIDE SEQUENCE [LARGE SCALE GENOMIC DNA]</scope>
    <source>
        <strain evidence="7 8">LPB0138</strain>
    </source>
</reference>
<dbReference type="Gene3D" id="3.30.9.10">
    <property type="entry name" value="D-Amino Acid Oxidase, subunit A, domain 2"/>
    <property type="match status" value="1"/>
</dbReference>
<dbReference type="Gene3D" id="3.50.50.60">
    <property type="entry name" value="FAD/NAD(P)-binding domain"/>
    <property type="match status" value="1"/>
</dbReference>
<evidence type="ECO:0000313" key="8">
    <source>
        <dbReference type="Proteomes" id="UP000176050"/>
    </source>
</evidence>
<dbReference type="InterPro" id="IPR036188">
    <property type="entry name" value="FAD/NAD-bd_sf"/>
</dbReference>
<dbReference type="Pfam" id="PF01266">
    <property type="entry name" value="DAO"/>
    <property type="match status" value="1"/>
</dbReference>
<dbReference type="PANTHER" id="PTHR43104">
    <property type="entry name" value="L-2-HYDROXYGLUTARATE DEHYDROGENASE, MITOCHONDRIAL"/>
    <property type="match status" value="1"/>
</dbReference>
<keyword evidence="4" id="KW-0560">Oxidoreductase</keyword>
<dbReference type="KEGG" id="lul:LPB138_04600"/>
<feature type="domain" description="FAD dependent oxidoreductase" evidence="6">
    <location>
        <begin position="6"/>
        <end position="391"/>
    </location>
</feature>
<evidence type="ECO:0000256" key="1">
    <source>
        <dbReference type="ARBA" id="ARBA00001974"/>
    </source>
</evidence>
<evidence type="ECO:0000256" key="4">
    <source>
        <dbReference type="ARBA" id="ARBA00023002"/>
    </source>
</evidence>
<evidence type="ECO:0000256" key="2">
    <source>
        <dbReference type="ARBA" id="ARBA00022630"/>
    </source>
</evidence>
<comment type="similarity">
    <text evidence="5">Belongs to the L2HGDH family.</text>
</comment>
<dbReference type="PANTHER" id="PTHR43104:SF2">
    <property type="entry name" value="L-2-HYDROXYGLUTARATE DEHYDROGENASE, MITOCHONDRIAL"/>
    <property type="match status" value="1"/>
</dbReference>
<comment type="cofactor">
    <cofactor evidence="1">
        <name>FAD</name>
        <dbReference type="ChEBI" id="CHEBI:57692"/>
    </cofactor>
</comment>
<evidence type="ECO:0000313" key="7">
    <source>
        <dbReference type="EMBL" id="AOW20006.1"/>
    </source>
</evidence>
<dbReference type="AlphaFoldDB" id="A0A1D8P607"/>
<sequence length="394" mass="44580">MSNKYDFIIVGGGIVGLATAYKLQLKYPKKSIAVLEKEQIIGKHQTGRNSGVIHSGIYYTPNSYKARNCKNGREQLVKFAEENEVKYETCGKIIVATTNEEVIILEEIYRKGIKNGTPDIQFLNSDQIKEKEPFIDGLKAIWVPTAGIIDYVVVSQKMMELLTNINSKSKLICSCYVESINNSELKTSKGIYSAEKIIFCTGLNSDRIAKKDAIKTDMKIVGFRGDYYELTEKAKHKINILVYPVPDPKFPFLGVHYTPMIDGRIECGPNAVFSFKREGYKTTSFSLKDSYDALTYNGTWKLFTKHWRKGLEEYKRAFSKKLFVKELQRMMPSIEMDDVVYSRAGVRAQALDKQGNLVDDFKIEEKNGHIHVLNAPSPAATSCLAIADEIINRI</sequence>
<dbReference type="Proteomes" id="UP000176050">
    <property type="component" value="Chromosome"/>
</dbReference>
<keyword evidence="2" id="KW-0285">Flavoprotein</keyword>
<keyword evidence="8" id="KW-1185">Reference proteome</keyword>
<dbReference type="GO" id="GO:0047545">
    <property type="term" value="F:(S)-2-hydroxyglutarate dehydrogenase activity"/>
    <property type="evidence" value="ECO:0007669"/>
    <property type="project" value="TreeGrafter"/>
</dbReference>
<dbReference type="STRING" id="1850246.LPB138_04600"/>
<gene>
    <name evidence="7" type="ORF">LPB138_04600</name>
</gene>
<evidence type="ECO:0000256" key="5">
    <source>
        <dbReference type="ARBA" id="ARBA00037941"/>
    </source>
</evidence>
<dbReference type="GO" id="GO:0005737">
    <property type="term" value="C:cytoplasm"/>
    <property type="evidence" value="ECO:0007669"/>
    <property type="project" value="TreeGrafter"/>
</dbReference>
<dbReference type="InterPro" id="IPR006076">
    <property type="entry name" value="FAD-dep_OxRdtase"/>
</dbReference>
<evidence type="ECO:0000259" key="6">
    <source>
        <dbReference type="Pfam" id="PF01266"/>
    </source>
</evidence>
<dbReference type="OrthoDB" id="9801699at2"/>
<evidence type="ECO:0000256" key="3">
    <source>
        <dbReference type="ARBA" id="ARBA00022827"/>
    </source>
</evidence>
<proteinExistence type="inferred from homology"/>
<keyword evidence="3" id="KW-0274">FAD</keyword>